<feature type="signal peptide" evidence="1">
    <location>
        <begin position="1"/>
        <end position="21"/>
    </location>
</feature>
<dbReference type="Proteomes" id="UP000193685">
    <property type="component" value="Unassembled WGS sequence"/>
</dbReference>
<organism evidence="2 3">
    <name type="scientific">Protomyces lactucae-debilis</name>
    <dbReference type="NCBI Taxonomy" id="2754530"/>
    <lineage>
        <taxon>Eukaryota</taxon>
        <taxon>Fungi</taxon>
        <taxon>Dikarya</taxon>
        <taxon>Ascomycota</taxon>
        <taxon>Taphrinomycotina</taxon>
        <taxon>Taphrinomycetes</taxon>
        <taxon>Taphrinales</taxon>
        <taxon>Protomycetaceae</taxon>
        <taxon>Protomyces</taxon>
    </lineage>
</organism>
<gene>
    <name evidence="2" type="ORF">BCR37DRAFT_386267</name>
</gene>
<accession>A0A1Y2FMV8</accession>
<evidence type="ECO:0000313" key="2">
    <source>
        <dbReference type="EMBL" id="ORY84917.1"/>
    </source>
</evidence>
<proteinExistence type="predicted"/>
<keyword evidence="3" id="KW-1185">Reference proteome</keyword>
<reference evidence="2 3" key="1">
    <citation type="submission" date="2016-07" db="EMBL/GenBank/DDBJ databases">
        <title>Pervasive Adenine N6-methylation of Active Genes in Fungi.</title>
        <authorList>
            <consortium name="DOE Joint Genome Institute"/>
            <person name="Mondo S.J."/>
            <person name="Dannebaum R.O."/>
            <person name="Kuo R.C."/>
            <person name="Labutti K."/>
            <person name="Haridas S."/>
            <person name="Kuo A."/>
            <person name="Salamov A."/>
            <person name="Ahrendt S.R."/>
            <person name="Lipzen A."/>
            <person name="Sullivan W."/>
            <person name="Andreopoulos W.B."/>
            <person name="Clum A."/>
            <person name="Lindquist E."/>
            <person name="Daum C."/>
            <person name="Ramamoorthy G.K."/>
            <person name="Gryganskyi A."/>
            <person name="Culley D."/>
            <person name="Magnuson J.K."/>
            <person name="James T.Y."/>
            <person name="O'Malley M.A."/>
            <person name="Stajich J.E."/>
            <person name="Spatafora J.W."/>
            <person name="Visel A."/>
            <person name="Grigoriev I.V."/>
        </authorList>
    </citation>
    <scope>NUCLEOTIDE SEQUENCE [LARGE SCALE GENOMIC DNA]</scope>
    <source>
        <strain evidence="2 3">12-1054</strain>
    </source>
</reference>
<comment type="caution">
    <text evidence="2">The sequence shown here is derived from an EMBL/GenBank/DDBJ whole genome shotgun (WGS) entry which is preliminary data.</text>
</comment>
<protein>
    <submittedName>
        <fullName evidence="2">Uncharacterized protein</fullName>
    </submittedName>
</protein>
<sequence length="332" mass="37057">MLPLVLMAYASLLGLFLSVCTLPEPEPVPAAAAVAVRERGSSSGRNANSKAPVDPWSHAHVLSKPEAGSTQNQLHMDQTVSNASGGFEEENKCYHLQFEARYILNREIIVRFNEVKCKSECRISIPSYFQHIKTRLQHAHGCIKSAICMNYRTSTAIEPMCFERREAASKGSSCTLDSCFCSVTVNFWRVKQKSQDPKWFQPTPAGQKAPLCHPAWVMQPGRFDTTRWSSSHVQWVVLEHGIRCDEPLPDEKACGCVHINPGGRACKEIEHIKYTRCGLENPGPDGNCLCDAGREDHCAATTVVEPNFASWNATDMYEQLLDLDYLAQQLQQ</sequence>
<dbReference type="RefSeq" id="XP_040726700.1">
    <property type="nucleotide sequence ID" value="XM_040870427.1"/>
</dbReference>
<dbReference type="GeneID" id="63787026"/>
<dbReference type="AlphaFoldDB" id="A0A1Y2FMV8"/>
<feature type="chain" id="PRO_5013096087" evidence="1">
    <location>
        <begin position="22"/>
        <end position="332"/>
    </location>
</feature>
<keyword evidence="1" id="KW-0732">Signal</keyword>
<name>A0A1Y2FMV8_PROLT</name>
<evidence type="ECO:0000313" key="3">
    <source>
        <dbReference type="Proteomes" id="UP000193685"/>
    </source>
</evidence>
<dbReference type="EMBL" id="MCFI01000005">
    <property type="protein sequence ID" value="ORY84917.1"/>
    <property type="molecule type" value="Genomic_DNA"/>
</dbReference>
<evidence type="ECO:0000256" key="1">
    <source>
        <dbReference type="SAM" id="SignalP"/>
    </source>
</evidence>